<gene>
    <name evidence="3" type="ORF">S01H4_35673</name>
</gene>
<protein>
    <recommendedName>
        <fullName evidence="2">Death domain-containing protein</fullName>
    </recommendedName>
</protein>
<feature type="region of interest" description="Disordered" evidence="1">
    <location>
        <begin position="37"/>
        <end position="63"/>
    </location>
</feature>
<evidence type="ECO:0000256" key="1">
    <source>
        <dbReference type="SAM" id="MobiDB-lite"/>
    </source>
</evidence>
<feature type="non-terminal residue" evidence="3">
    <location>
        <position position="63"/>
    </location>
</feature>
<dbReference type="EMBL" id="BART01018992">
    <property type="protein sequence ID" value="GAG80517.1"/>
    <property type="molecule type" value="Genomic_DNA"/>
</dbReference>
<reference evidence="3" key="1">
    <citation type="journal article" date="2014" name="Front. Microbiol.">
        <title>High frequency of phylogenetically diverse reductive dehalogenase-homologous genes in deep subseafloor sedimentary metagenomes.</title>
        <authorList>
            <person name="Kawai M."/>
            <person name="Futagami T."/>
            <person name="Toyoda A."/>
            <person name="Takaki Y."/>
            <person name="Nishi S."/>
            <person name="Hori S."/>
            <person name="Arai W."/>
            <person name="Tsubouchi T."/>
            <person name="Morono Y."/>
            <person name="Uchiyama I."/>
            <person name="Ito T."/>
            <person name="Fujiyama A."/>
            <person name="Inagaki F."/>
            <person name="Takami H."/>
        </authorList>
    </citation>
    <scope>NUCLEOTIDE SEQUENCE</scope>
    <source>
        <strain evidence="3">Expedition CK06-06</strain>
    </source>
</reference>
<evidence type="ECO:0000259" key="2">
    <source>
        <dbReference type="PROSITE" id="PS50017"/>
    </source>
</evidence>
<comment type="caution">
    <text evidence="3">The sequence shown here is derived from an EMBL/GenBank/DDBJ whole genome shotgun (WGS) entry which is preliminary data.</text>
</comment>
<proteinExistence type="predicted"/>
<accession>X1BH63</accession>
<dbReference type="AlphaFoldDB" id="X1BH63"/>
<organism evidence="3">
    <name type="scientific">marine sediment metagenome</name>
    <dbReference type="NCBI Taxonomy" id="412755"/>
    <lineage>
        <taxon>unclassified sequences</taxon>
        <taxon>metagenomes</taxon>
        <taxon>ecological metagenomes</taxon>
    </lineage>
</organism>
<dbReference type="GO" id="GO:0007165">
    <property type="term" value="P:signal transduction"/>
    <property type="evidence" value="ECO:0007669"/>
    <property type="project" value="InterPro"/>
</dbReference>
<sequence>MLRDWLSRQGCNACENTITKALRKLGYVYKRFSKTLPKNAPSSSEKQEAISKMVKEISKQSGE</sequence>
<feature type="domain" description="Death" evidence="2">
    <location>
        <begin position="1"/>
        <end position="26"/>
    </location>
</feature>
<feature type="compositionally biased region" description="Basic and acidic residues" evidence="1">
    <location>
        <begin position="45"/>
        <end position="63"/>
    </location>
</feature>
<name>X1BH63_9ZZZZ</name>
<evidence type="ECO:0000313" key="3">
    <source>
        <dbReference type="EMBL" id="GAG80517.1"/>
    </source>
</evidence>
<dbReference type="PROSITE" id="PS50017">
    <property type="entry name" value="DEATH_DOMAIN"/>
    <property type="match status" value="1"/>
</dbReference>
<dbReference type="InterPro" id="IPR000488">
    <property type="entry name" value="Death_dom"/>
</dbReference>